<dbReference type="PANTHER" id="PTHR37741:SF1">
    <property type="entry name" value="TRANSMEMBRANE PROTEIN"/>
    <property type="match status" value="1"/>
</dbReference>
<sequence length="98" mass="10097">MEGGLSEAGGADKFPEVNASTEVNLAAPEEFPVDPISSNVATAKELKDETEARAKEKEAAASQKCRLGSSWMSALVISSAVAAAIGVGFIVIKKSKTT</sequence>
<keyword evidence="2" id="KW-1133">Transmembrane helix</keyword>
<dbReference type="STRING" id="1088818.A0A2I0BD99"/>
<gene>
    <name evidence="3" type="ORF">AXF42_Ash013179</name>
</gene>
<dbReference type="AlphaFoldDB" id="A0A2I0BD99"/>
<organism evidence="3 4">
    <name type="scientific">Apostasia shenzhenica</name>
    <dbReference type="NCBI Taxonomy" id="1088818"/>
    <lineage>
        <taxon>Eukaryota</taxon>
        <taxon>Viridiplantae</taxon>
        <taxon>Streptophyta</taxon>
        <taxon>Embryophyta</taxon>
        <taxon>Tracheophyta</taxon>
        <taxon>Spermatophyta</taxon>
        <taxon>Magnoliopsida</taxon>
        <taxon>Liliopsida</taxon>
        <taxon>Asparagales</taxon>
        <taxon>Orchidaceae</taxon>
        <taxon>Apostasioideae</taxon>
        <taxon>Apostasia</taxon>
    </lineage>
</organism>
<evidence type="ECO:0008006" key="5">
    <source>
        <dbReference type="Google" id="ProtNLM"/>
    </source>
</evidence>
<proteinExistence type="predicted"/>
<name>A0A2I0BD99_9ASPA</name>
<evidence type="ECO:0000256" key="2">
    <source>
        <dbReference type="SAM" id="Phobius"/>
    </source>
</evidence>
<accession>A0A2I0BD99</accession>
<protein>
    <recommendedName>
        <fullName evidence="5">Transmembrane protein</fullName>
    </recommendedName>
</protein>
<feature type="transmembrane region" description="Helical" evidence="2">
    <location>
        <begin position="71"/>
        <end position="92"/>
    </location>
</feature>
<dbReference type="EMBL" id="KZ451890">
    <property type="protein sequence ID" value="PKA65764.1"/>
    <property type="molecule type" value="Genomic_DNA"/>
</dbReference>
<keyword evidence="2" id="KW-0812">Transmembrane</keyword>
<dbReference type="Proteomes" id="UP000236161">
    <property type="component" value="Unassembled WGS sequence"/>
</dbReference>
<feature type="region of interest" description="Disordered" evidence="1">
    <location>
        <begin position="1"/>
        <end position="29"/>
    </location>
</feature>
<keyword evidence="2" id="KW-0472">Membrane</keyword>
<reference evidence="3 4" key="1">
    <citation type="journal article" date="2017" name="Nature">
        <title>The Apostasia genome and the evolution of orchids.</title>
        <authorList>
            <person name="Zhang G.Q."/>
            <person name="Liu K.W."/>
            <person name="Li Z."/>
            <person name="Lohaus R."/>
            <person name="Hsiao Y.Y."/>
            <person name="Niu S.C."/>
            <person name="Wang J.Y."/>
            <person name="Lin Y.C."/>
            <person name="Xu Q."/>
            <person name="Chen L.J."/>
            <person name="Yoshida K."/>
            <person name="Fujiwara S."/>
            <person name="Wang Z.W."/>
            <person name="Zhang Y.Q."/>
            <person name="Mitsuda N."/>
            <person name="Wang M."/>
            <person name="Liu G.H."/>
            <person name="Pecoraro L."/>
            <person name="Huang H.X."/>
            <person name="Xiao X.J."/>
            <person name="Lin M."/>
            <person name="Wu X.Y."/>
            <person name="Wu W.L."/>
            <person name="Chen Y.Y."/>
            <person name="Chang S.B."/>
            <person name="Sakamoto S."/>
            <person name="Ohme-Takagi M."/>
            <person name="Yagi M."/>
            <person name="Zeng S.J."/>
            <person name="Shen C.Y."/>
            <person name="Yeh C.M."/>
            <person name="Luo Y.B."/>
            <person name="Tsai W.C."/>
            <person name="Van de Peer Y."/>
            <person name="Liu Z.J."/>
        </authorList>
    </citation>
    <scope>NUCLEOTIDE SEQUENCE [LARGE SCALE GENOMIC DNA]</scope>
    <source>
        <strain evidence="4">cv. Shenzhen</strain>
        <tissue evidence="3">Stem</tissue>
    </source>
</reference>
<keyword evidence="4" id="KW-1185">Reference proteome</keyword>
<evidence type="ECO:0000256" key="1">
    <source>
        <dbReference type="SAM" id="MobiDB-lite"/>
    </source>
</evidence>
<evidence type="ECO:0000313" key="3">
    <source>
        <dbReference type="EMBL" id="PKA65764.1"/>
    </source>
</evidence>
<dbReference type="OrthoDB" id="1933396at2759"/>
<evidence type="ECO:0000313" key="4">
    <source>
        <dbReference type="Proteomes" id="UP000236161"/>
    </source>
</evidence>
<dbReference type="PANTHER" id="PTHR37741">
    <property type="entry name" value="TRANSMEMBRANE PROTEIN"/>
    <property type="match status" value="1"/>
</dbReference>